<evidence type="ECO:0000313" key="2">
    <source>
        <dbReference type="EMBL" id="KXJ94907.1"/>
    </source>
</evidence>
<dbReference type="STRING" id="196109.A0A136JCQ7"/>
<keyword evidence="3" id="KW-1185">Reference proteome</keyword>
<evidence type="ECO:0000313" key="3">
    <source>
        <dbReference type="Proteomes" id="UP000070501"/>
    </source>
</evidence>
<sequence>MYLTRYGSVYIENAWYWVADHDLGDPTWADNNNKMTQTSVYVSRGFLVESTKPSWLYRTSLEHSVYYQYQFSGAANVLAGMIQSGQPYYQPTPAAPAPFESSLGVFRGDPSFQCTEEQPCDQARVCRELITAKDNQAVDFHPFWSQLSRFEAREFAKPISSEPMLEHGDGKDPSEALTAQLSEVCSRLDTCMGIMIPVLMCGGSGYTLVGYDTEGCISGFARPICCKSAAAPTECQWRANVGGVQTGCVNRCEAGEVPLLRSNSGGGLKSDYGGLCVRGWREFCCKHPGFKSVTQGCEWVKQATCLPNRVCPSGKTSVATRITSANGPLGCLPTEDYCCPSNHVQLSNCHWVGQGDCMDSVCNSGEITADTSFFGDVSLPCNWERKKSLCCTPEFKVPERTCARRVCEANPAACPADLYGLGPDEFDENYAETDLFDGVIEQRTVVPRREGAIAIIDPRKPNPNDPGPPASTHQRDYTVLSRTLQMIFLYARNYYQPTGAYQNRNRNGRPRRNVNLFGFRPGGMSRGCSSIETFDIQAELFNLQGNYSGYNLDHRIELQYLRDFVRAVLWGELVDGTDIRSIAAPIPEQDFDHYWNWNNQHLPIGMRPVSLTSPRNRVAANPHRGMLSVNNRLFESLGASTNMAPLMLIDANLNRIKGNMFHIETETRALQPSTGRPGLNGLTAIFDLFDDNWWEEAADHVRLWIGRHLEAARLAVIGGDHAEALYILLELDNIWTETLRHVRGPGRI</sequence>
<dbReference type="OrthoDB" id="5152379at2759"/>
<gene>
    <name evidence="2" type="ORF">Micbo1qcDRAFT_173664</name>
</gene>
<protein>
    <submittedName>
        <fullName evidence="2">Uncharacterized protein</fullName>
    </submittedName>
</protein>
<dbReference type="AlphaFoldDB" id="A0A136JCQ7"/>
<dbReference type="Proteomes" id="UP000070501">
    <property type="component" value="Unassembled WGS sequence"/>
</dbReference>
<reference evidence="3" key="1">
    <citation type="submission" date="2016-02" db="EMBL/GenBank/DDBJ databases">
        <title>Draft genome sequence of Microdochium bolleyi, a fungal endophyte of beachgrass.</title>
        <authorList>
            <consortium name="DOE Joint Genome Institute"/>
            <person name="David A.S."/>
            <person name="May G."/>
            <person name="Haridas S."/>
            <person name="Lim J."/>
            <person name="Wang M."/>
            <person name="Labutti K."/>
            <person name="Lipzen A."/>
            <person name="Barry K."/>
            <person name="Grigoriev I.V."/>
        </authorList>
    </citation>
    <scope>NUCLEOTIDE SEQUENCE [LARGE SCALE GENOMIC DNA]</scope>
    <source>
        <strain evidence="3">J235TASD1</strain>
    </source>
</reference>
<dbReference type="Gene3D" id="2.160.20.10">
    <property type="entry name" value="Single-stranded right-handed beta-helix, Pectin lyase-like"/>
    <property type="match status" value="1"/>
</dbReference>
<name>A0A136JCQ7_9PEZI</name>
<dbReference type="InParanoid" id="A0A136JCQ7"/>
<accession>A0A136JCQ7</accession>
<organism evidence="2 3">
    <name type="scientific">Microdochium bolleyi</name>
    <dbReference type="NCBI Taxonomy" id="196109"/>
    <lineage>
        <taxon>Eukaryota</taxon>
        <taxon>Fungi</taxon>
        <taxon>Dikarya</taxon>
        <taxon>Ascomycota</taxon>
        <taxon>Pezizomycotina</taxon>
        <taxon>Sordariomycetes</taxon>
        <taxon>Xylariomycetidae</taxon>
        <taxon>Xylariales</taxon>
        <taxon>Microdochiaceae</taxon>
        <taxon>Microdochium</taxon>
    </lineage>
</organism>
<dbReference type="InterPro" id="IPR012334">
    <property type="entry name" value="Pectin_lyas_fold"/>
</dbReference>
<evidence type="ECO:0000256" key="1">
    <source>
        <dbReference type="SAM" id="MobiDB-lite"/>
    </source>
</evidence>
<dbReference type="EMBL" id="KQ964247">
    <property type="protein sequence ID" value="KXJ94907.1"/>
    <property type="molecule type" value="Genomic_DNA"/>
</dbReference>
<feature type="region of interest" description="Disordered" evidence="1">
    <location>
        <begin position="456"/>
        <end position="475"/>
    </location>
</feature>
<proteinExistence type="predicted"/>